<dbReference type="Gene3D" id="3.30.530.80">
    <property type="match status" value="1"/>
</dbReference>
<dbReference type="AlphaFoldDB" id="A0A0F5JK28"/>
<dbReference type="HOGENOM" id="CLU_1466887_0_0_10"/>
<feature type="signal peptide" evidence="1">
    <location>
        <begin position="1"/>
        <end position="26"/>
    </location>
</feature>
<proteinExistence type="predicted"/>
<sequence>MDQINTKMIKKTILLLLLICPVLAMAQGHKGSVESCAPMKEGKVCYSDEVDVEGVKKGELFKAIDKWAKKNYGKDVFLSSVNSNKSKGTIFINSKVELLLNDTDKTIVKYKMRIYCHDEKYNVELTDISYQYDPNNEKKYKTYPAENVIANNGKSNTIALIKDPLLFCNATFFFAENLFADVFSAADNDE</sequence>
<reference evidence="3 4" key="1">
    <citation type="submission" date="2013-04" db="EMBL/GenBank/DDBJ databases">
        <title>The Genome Sequence of Parabacteroides goldsteinii DSM 19448.</title>
        <authorList>
            <consortium name="The Broad Institute Genomics Platform"/>
            <person name="Earl A."/>
            <person name="Ward D."/>
            <person name="Feldgarden M."/>
            <person name="Gevers D."/>
            <person name="Martens E."/>
            <person name="Sakamoto M."/>
            <person name="Benno Y."/>
            <person name="Song Y."/>
            <person name="Liu C."/>
            <person name="Lee J."/>
            <person name="Bolanos M."/>
            <person name="Vaisanen M.L."/>
            <person name="Finegold S.M."/>
            <person name="Walker B."/>
            <person name="Young S."/>
            <person name="Zeng Q."/>
            <person name="Gargeya S."/>
            <person name="Fitzgerald M."/>
            <person name="Haas B."/>
            <person name="Abouelleil A."/>
            <person name="Allen A.W."/>
            <person name="Alvarado L."/>
            <person name="Arachchi H.M."/>
            <person name="Berlin A.M."/>
            <person name="Chapman S.B."/>
            <person name="Gainer-Dewar J."/>
            <person name="Goldberg J."/>
            <person name="Griggs A."/>
            <person name="Gujja S."/>
            <person name="Hansen M."/>
            <person name="Howarth C."/>
            <person name="Imamovic A."/>
            <person name="Ireland A."/>
            <person name="Larimer J."/>
            <person name="McCowan C."/>
            <person name="Murphy C."/>
            <person name="Pearson M."/>
            <person name="Poon T.W."/>
            <person name="Priest M."/>
            <person name="Roberts A."/>
            <person name="Saif S."/>
            <person name="Shea T."/>
            <person name="Sisk P."/>
            <person name="Sykes S."/>
            <person name="Wortman J."/>
            <person name="Nusbaum C."/>
            <person name="Birren B."/>
        </authorList>
    </citation>
    <scope>NUCLEOTIDE SEQUENCE [LARGE SCALE GENOMIC DNA]</scope>
    <source>
        <strain evidence="3 4">DSM 19448</strain>
    </source>
</reference>
<dbReference type="RefSeq" id="WP_010801889.1">
    <property type="nucleotide sequence ID" value="NZ_KQ033912.1"/>
</dbReference>
<dbReference type="CDD" id="cd12190">
    <property type="entry name" value="Bacova_04320_like"/>
    <property type="match status" value="1"/>
</dbReference>
<name>A0A0F5JK28_9BACT</name>
<dbReference type="GeneID" id="69982178"/>
<dbReference type="STRING" id="927665.HMPREF1535_00936"/>
<protein>
    <recommendedName>
        <fullName evidence="2">DUF4468 domain-containing protein</fullName>
    </recommendedName>
</protein>
<evidence type="ECO:0000259" key="2">
    <source>
        <dbReference type="Pfam" id="PF14730"/>
    </source>
</evidence>
<keyword evidence="1" id="KW-0732">Signal</keyword>
<evidence type="ECO:0000313" key="3">
    <source>
        <dbReference type="EMBL" id="KKB58118.1"/>
    </source>
</evidence>
<comment type="caution">
    <text evidence="3">The sequence shown here is derived from an EMBL/GenBank/DDBJ whole genome shotgun (WGS) entry which is preliminary data.</text>
</comment>
<dbReference type="Pfam" id="PF14730">
    <property type="entry name" value="DUF4468"/>
    <property type="match status" value="1"/>
</dbReference>
<evidence type="ECO:0000313" key="4">
    <source>
        <dbReference type="Proteomes" id="UP000033047"/>
    </source>
</evidence>
<evidence type="ECO:0000256" key="1">
    <source>
        <dbReference type="SAM" id="SignalP"/>
    </source>
</evidence>
<feature type="chain" id="PRO_5002489557" description="DUF4468 domain-containing protein" evidence="1">
    <location>
        <begin position="27"/>
        <end position="190"/>
    </location>
</feature>
<accession>A0A0F5JK28</accession>
<organism evidence="3 4">
    <name type="scientific">Parabacteroides goldsteinii DSM 19448 = WAL 12034</name>
    <dbReference type="NCBI Taxonomy" id="927665"/>
    <lineage>
        <taxon>Bacteria</taxon>
        <taxon>Pseudomonadati</taxon>
        <taxon>Bacteroidota</taxon>
        <taxon>Bacteroidia</taxon>
        <taxon>Bacteroidales</taxon>
        <taxon>Tannerellaceae</taxon>
        <taxon>Parabacteroides</taxon>
    </lineage>
</organism>
<dbReference type="InterPro" id="IPR027823">
    <property type="entry name" value="DUF4468"/>
</dbReference>
<dbReference type="EMBL" id="AQHV01000006">
    <property type="protein sequence ID" value="KKB58118.1"/>
    <property type="molecule type" value="Genomic_DNA"/>
</dbReference>
<feature type="domain" description="DUF4468" evidence="2">
    <location>
        <begin position="46"/>
        <end position="131"/>
    </location>
</feature>
<dbReference type="PATRIC" id="fig|927665.4.peg.959"/>
<gene>
    <name evidence="3" type="ORF">HMPREF1535_00936</name>
</gene>
<dbReference type="Proteomes" id="UP000033047">
    <property type="component" value="Unassembled WGS sequence"/>
</dbReference>